<accession>A0A836BUK5</accession>
<dbReference type="EMBL" id="JAEHOE010000089">
    <property type="protein sequence ID" value="KAG2488019.1"/>
    <property type="molecule type" value="Genomic_DNA"/>
</dbReference>
<keyword evidence="1" id="KW-0732">Signal</keyword>
<feature type="signal peptide" evidence="1">
    <location>
        <begin position="1"/>
        <end position="47"/>
    </location>
</feature>
<proteinExistence type="predicted"/>
<sequence>MSQPPPCSAPTAPHPRGPLSFSRSLRICCRLLLALCAACALVQCVLRDDEAGSALCCAARAARDRRHAGRWAEAAGRGLAVLALRRARDDAAAAHDYDYAQQLQVVPWGGWDSILLVQRLDGWKLASEAARDYAGARAPWEAAQRLRAACGGGPAGHPQAQAHARAAAWLHPLELTAFAQRCGAALQAHA</sequence>
<organism evidence="2 3">
    <name type="scientific">Edaphochlamys debaryana</name>
    <dbReference type="NCBI Taxonomy" id="47281"/>
    <lineage>
        <taxon>Eukaryota</taxon>
        <taxon>Viridiplantae</taxon>
        <taxon>Chlorophyta</taxon>
        <taxon>core chlorophytes</taxon>
        <taxon>Chlorophyceae</taxon>
        <taxon>CS clade</taxon>
        <taxon>Chlamydomonadales</taxon>
        <taxon>Chlamydomonadales incertae sedis</taxon>
        <taxon>Edaphochlamys</taxon>
    </lineage>
</organism>
<reference evidence="2" key="1">
    <citation type="journal article" date="2020" name="bioRxiv">
        <title>Comparative genomics of Chlamydomonas.</title>
        <authorList>
            <person name="Craig R.J."/>
            <person name="Hasan A.R."/>
            <person name="Ness R.W."/>
            <person name="Keightley P.D."/>
        </authorList>
    </citation>
    <scope>NUCLEOTIDE SEQUENCE</scope>
    <source>
        <strain evidence="2">CCAP 11/70</strain>
    </source>
</reference>
<feature type="chain" id="PRO_5032895879" evidence="1">
    <location>
        <begin position="48"/>
        <end position="190"/>
    </location>
</feature>
<name>A0A836BUK5_9CHLO</name>
<comment type="caution">
    <text evidence="2">The sequence shown here is derived from an EMBL/GenBank/DDBJ whole genome shotgun (WGS) entry which is preliminary data.</text>
</comment>
<protein>
    <submittedName>
        <fullName evidence="2">Uncharacterized protein</fullName>
    </submittedName>
</protein>
<evidence type="ECO:0000313" key="3">
    <source>
        <dbReference type="Proteomes" id="UP000612055"/>
    </source>
</evidence>
<keyword evidence="3" id="KW-1185">Reference proteome</keyword>
<dbReference type="Proteomes" id="UP000612055">
    <property type="component" value="Unassembled WGS sequence"/>
</dbReference>
<gene>
    <name evidence="2" type="ORF">HYH03_013454</name>
</gene>
<dbReference type="AlphaFoldDB" id="A0A836BUK5"/>
<evidence type="ECO:0000313" key="2">
    <source>
        <dbReference type="EMBL" id="KAG2488019.1"/>
    </source>
</evidence>
<evidence type="ECO:0000256" key="1">
    <source>
        <dbReference type="SAM" id="SignalP"/>
    </source>
</evidence>